<feature type="compositionally biased region" description="Acidic residues" evidence="5">
    <location>
        <begin position="1099"/>
        <end position="1116"/>
    </location>
</feature>
<dbReference type="PIRSF" id="PIRSF036578">
    <property type="entry name" value="RFC1"/>
    <property type="match status" value="1"/>
</dbReference>
<dbReference type="PANTHER" id="PTHR23389:SF6">
    <property type="entry name" value="REPLICATION FACTOR C SUBUNIT 1"/>
    <property type="match status" value="1"/>
</dbReference>
<dbReference type="PROSITE" id="PS50172">
    <property type="entry name" value="BRCT"/>
    <property type="match status" value="1"/>
</dbReference>
<feature type="domain" description="BRCT" evidence="6">
    <location>
        <begin position="409"/>
        <end position="488"/>
    </location>
</feature>
<dbReference type="Pfam" id="PF00004">
    <property type="entry name" value="AAA"/>
    <property type="match status" value="1"/>
</dbReference>
<dbReference type="InterPro" id="IPR013725">
    <property type="entry name" value="DNA_replication_fac_RFC1_C"/>
</dbReference>
<feature type="compositionally biased region" description="Basic and acidic residues" evidence="5">
    <location>
        <begin position="160"/>
        <end position="175"/>
    </location>
</feature>
<dbReference type="InterPro" id="IPR036420">
    <property type="entry name" value="BRCT_dom_sf"/>
</dbReference>
<feature type="region of interest" description="Disordered" evidence="5">
    <location>
        <begin position="510"/>
        <end position="562"/>
    </location>
</feature>
<protein>
    <recommendedName>
        <fullName evidence="2 4">Replication factor C subunit 1</fullName>
    </recommendedName>
</protein>
<evidence type="ECO:0000256" key="1">
    <source>
        <dbReference type="ARBA" id="ARBA00006116"/>
    </source>
</evidence>
<evidence type="ECO:0000313" key="7">
    <source>
        <dbReference type="EMBL" id="CAL8103352.1"/>
    </source>
</evidence>
<dbReference type="Gene3D" id="3.40.50.10190">
    <property type="entry name" value="BRCT domain"/>
    <property type="match status" value="1"/>
</dbReference>
<keyword evidence="4" id="KW-0067">ATP-binding</keyword>
<feature type="compositionally biased region" description="Basic and acidic residues" evidence="5">
    <location>
        <begin position="114"/>
        <end position="125"/>
    </location>
</feature>
<keyword evidence="4" id="KW-0547">Nucleotide-binding</keyword>
<dbReference type="Proteomes" id="UP001642540">
    <property type="component" value="Unassembled WGS sequence"/>
</dbReference>
<dbReference type="Gene3D" id="1.10.8.60">
    <property type="match status" value="1"/>
</dbReference>
<name>A0ABP1QHC1_9HEXA</name>
<gene>
    <name evidence="7" type="ORF">ODALV1_LOCUS11424</name>
</gene>
<dbReference type="Pfam" id="PF08519">
    <property type="entry name" value="RFC1"/>
    <property type="match status" value="1"/>
</dbReference>
<feature type="compositionally biased region" description="Basic and acidic residues" evidence="5">
    <location>
        <begin position="212"/>
        <end position="228"/>
    </location>
</feature>
<dbReference type="PANTHER" id="PTHR23389">
    <property type="entry name" value="CHROMOSOME TRANSMISSION FIDELITY FACTOR 18"/>
    <property type="match status" value="1"/>
</dbReference>
<feature type="compositionally biased region" description="Basic and acidic residues" evidence="5">
    <location>
        <begin position="189"/>
        <end position="201"/>
    </location>
</feature>
<evidence type="ECO:0000256" key="4">
    <source>
        <dbReference type="PIRNR" id="PIRNR036578"/>
    </source>
</evidence>
<keyword evidence="3 4" id="KW-0235">DNA replication</keyword>
<dbReference type="InterPro" id="IPR027417">
    <property type="entry name" value="P-loop_NTPase"/>
</dbReference>
<comment type="caution">
    <text evidence="7">The sequence shown here is derived from an EMBL/GenBank/DDBJ whole genome shotgun (WGS) entry which is preliminary data.</text>
</comment>
<feature type="region of interest" description="Disordered" evidence="5">
    <location>
        <begin position="1"/>
        <end position="387"/>
    </location>
</feature>
<sequence>MKVQDIRSFFNKPGSSSREASSSRGASAAPAEVEVPSRLKKGSKKKSKEDDPLAVTIEHSDDSDREDPLPKKARKGNKDGNAGKSKSRKAVIEDDDEESDGEDPIPKAGRSKRKETEKKEKSAQEKKRKARVLSDSEDDDFKPGKNSKSTAVEKPAAKVAKVDKVVESKKKEELKSVVNPADFFGGGPVKRETKKDMKGDQKPSSSSSKPATPEKKKDAKSPPQKDKVSTPPSSSKSRHNGTKESSPHRPPTSMIEPKKLKMSIPTPEREEKRQSKSNRRDSSPPANKSELKSKKTPEKQAQPFKAPTPVTKEKSKSRTAAPAKRAVPEDDEDEEEDFNPKKKPAASRTASKEKPSGSKRNKTPSKDTDDEDKDTKSASTPKSRENYMKYLAKMSMKPKNLGSKEIPIGAPDCLKDKAFVISGVLDSLEREDCQNLIKKYGGRVTTAISGKTNYLIVGDEPGESKINKAKQLKIPVITEDELLEMIRKSNPNGNSQDSGLDYSEDMVVDSEQMKTESEYDPDISLFETPSKKKESTPKKTEASPRKQDTKGLVKQVSPKKVKEEIDNKVTKKEVETKSSVPTSSTSAPVAVPVIAPTASELMWVDKYKPKVLKGVVGQAAEKSNAKKLVVWLQNWFNYHGSSQDKAKASYPGFKDPEGKTFKAALLSGSPGIGKTTTAHLAVKEVGYDYFELNASDTRNKRGLHENVADALSCKSLVFGKDEELTRKHVLIMDEVDGMSGNEDRGGVQELIALIKSSRVPLICICNDRNHPKIRSLASYCYDLRFNKPSFEQLKAFVSKICFQEKMKIPQEKVHQLIISTDNDVRQILHQLELFKEGKSDQAYNPRKDLKFGPWDVIRKVLLKSEREKMSIHDKNGLFFQDYNIGPLFVQENYARWIPAAAKGNRHKHMDLLSKTAASIADADLVETVIRKSQNWGLLPVQAVFASYIPGEYMESNSMGAVEFPQWLGRNSNKNKRQRLLQNLHTHLHLQVSGSLEALNMDYLPYLRRAITKPLIAADHESAAEVMEQYTLLRDDVESINELSLWPGTRDPMEKVESRVKSAFTRLVNKEILPYSNAKPVKGKGRGGGGTQEENLEDLLEEGEGVPVEEEEEDESVEKDAMVKVRTRKAGTSKATSSSNAKGKKGKKANDDTDDEDEEDGKKYKATASKGKQASKSRKGK</sequence>
<proteinExistence type="inferred from homology"/>
<keyword evidence="4" id="KW-0539">Nucleus</keyword>
<dbReference type="Gene3D" id="3.40.50.300">
    <property type="entry name" value="P-loop containing nucleotide triphosphate hydrolases"/>
    <property type="match status" value="1"/>
</dbReference>
<comment type="subcellular location">
    <subcellularLocation>
        <location evidence="4">Nucleus</location>
    </subcellularLocation>
</comment>
<dbReference type="Gene3D" id="1.20.272.10">
    <property type="match status" value="1"/>
</dbReference>
<dbReference type="InterPro" id="IPR001357">
    <property type="entry name" value="BRCT_dom"/>
</dbReference>
<dbReference type="SUPFAM" id="SSF52540">
    <property type="entry name" value="P-loop containing nucleoside triphosphate hydrolases"/>
    <property type="match status" value="1"/>
</dbReference>
<feature type="compositionally biased region" description="Basic and acidic residues" evidence="5">
    <location>
        <begin position="289"/>
        <end position="298"/>
    </location>
</feature>
<dbReference type="SUPFAM" id="SSF52113">
    <property type="entry name" value="BRCT domain"/>
    <property type="match status" value="1"/>
</dbReference>
<feature type="compositionally biased region" description="Basic and acidic residues" evidence="5">
    <location>
        <begin position="58"/>
        <end position="70"/>
    </location>
</feature>
<dbReference type="SUPFAM" id="SSF48019">
    <property type="entry name" value="post-AAA+ oligomerization domain-like"/>
    <property type="match status" value="1"/>
</dbReference>
<evidence type="ECO:0000256" key="3">
    <source>
        <dbReference type="ARBA" id="ARBA00022705"/>
    </source>
</evidence>
<feature type="compositionally biased region" description="Acidic residues" evidence="5">
    <location>
        <begin position="93"/>
        <end position="103"/>
    </location>
</feature>
<evidence type="ECO:0000256" key="2">
    <source>
        <dbReference type="ARBA" id="ARBA00020401"/>
    </source>
</evidence>
<dbReference type="InterPro" id="IPR008921">
    <property type="entry name" value="DNA_pol3_clamp-load_cplx_C"/>
</dbReference>
<accession>A0ABP1QHC1</accession>
<organism evidence="7 8">
    <name type="scientific">Orchesella dallaii</name>
    <dbReference type="NCBI Taxonomy" id="48710"/>
    <lineage>
        <taxon>Eukaryota</taxon>
        <taxon>Metazoa</taxon>
        <taxon>Ecdysozoa</taxon>
        <taxon>Arthropoda</taxon>
        <taxon>Hexapoda</taxon>
        <taxon>Collembola</taxon>
        <taxon>Entomobryomorpha</taxon>
        <taxon>Entomobryoidea</taxon>
        <taxon>Orchesellidae</taxon>
        <taxon>Orchesellinae</taxon>
        <taxon>Orchesella</taxon>
    </lineage>
</organism>
<feature type="compositionally biased region" description="Low complexity" evidence="5">
    <location>
        <begin position="1131"/>
        <end position="1140"/>
    </location>
</feature>
<dbReference type="EMBL" id="CAXLJM020000034">
    <property type="protein sequence ID" value="CAL8103352.1"/>
    <property type="molecule type" value="Genomic_DNA"/>
</dbReference>
<evidence type="ECO:0000259" key="6">
    <source>
        <dbReference type="PROSITE" id="PS50172"/>
    </source>
</evidence>
<feature type="compositionally biased region" description="Basic and acidic residues" evidence="5">
    <location>
        <begin position="529"/>
        <end position="551"/>
    </location>
</feature>
<dbReference type="InterPro" id="IPR003959">
    <property type="entry name" value="ATPase_AAA_core"/>
</dbReference>
<dbReference type="InterPro" id="IPR003593">
    <property type="entry name" value="AAA+_ATPase"/>
</dbReference>
<evidence type="ECO:0000256" key="5">
    <source>
        <dbReference type="SAM" id="MobiDB-lite"/>
    </source>
</evidence>
<dbReference type="CDD" id="cd17752">
    <property type="entry name" value="BRCT_RFC1"/>
    <property type="match status" value="1"/>
</dbReference>
<reference evidence="7 8" key="1">
    <citation type="submission" date="2024-08" db="EMBL/GenBank/DDBJ databases">
        <authorList>
            <person name="Cucini C."/>
            <person name="Frati F."/>
        </authorList>
    </citation>
    <scope>NUCLEOTIDE SEQUENCE [LARGE SCALE GENOMIC DNA]</scope>
</reference>
<dbReference type="InterPro" id="IPR012178">
    <property type="entry name" value="RFC1"/>
</dbReference>
<feature type="compositionally biased region" description="Low complexity" evidence="5">
    <location>
        <begin position="13"/>
        <end position="32"/>
    </location>
</feature>
<dbReference type="Pfam" id="PF00533">
    <property type="entry name" value="BRCT"/>
    <property type="match status" value="1"/>
</dbReference>
<evidence type="ECO:0000313" key="8">
    <source>
        <dbReference type="Proteomes" id="UP001642540"/>
    </source>
</evidence>
<dbReference type="CDD" id="cd00009">
    <property type="entry name" value="AAA"/>
    <property type="match status" value="1"/>
</dbReference>
<dbReference type="SMART" id="SM00382">
    <property type="entry name" value="AAA"/>
    <property type="match status" value="1"/>
</dbReference>
<dbReference type="Pfam" id="PF25361">
    <property type="entry name" value="AAA_lid_RFC1"/>
    <property type="match status" value="1"/>
</dbReference>
<dbReference type="SMART" id="SM00292">
    <property type="entry name" value="BRCT"/>
    <property type="match status" value="1"/>
</dbReference>
<comment type="similarity">
    <text evidence="1 4">Belongs to the activator 1 large subunit family.</text>
</comment>
<feature type="region of interest" description="Disordered" evidence="5">
    <location>
        <begin position="1099"/>
        <end position="1180"/>
    </location>
</feature>
<keyword evidence="8" id="KW-1185">Reference proteome</keyword>
<feature type="compositionally biased region" description="Basic and acidic residues" evidence="5">
    <location>
        <begin position="267"/>
        <end position="282"/>
    </location>
</feature>
<feature type="compositionally biased region" description="Low complexity" evidence="5">
    <location>
        <begin position="202"/>
        <end position="211"/>
    </location>
</feature>